<reference evidence="1 2" key="1">
    <citation type="submission" date="2019-09" db="EMBL/GenBank/DDBJ databases">
        <authorList>
            <person name="Chandra G."/>
            <person name="Truman W A."/>
        </authorList>
    </citation>
    <scope>NUCLEOTIDE SEQUENCE [LARGE SCALE GENOMIC DNA]</scope>
    <source>
        <strain evidence="1">PS710</strain>
    </source>
</reference>
<dbReference type="AlphaFoldDB" id="A0A5E7A838"/>
<protein>
    <submittedName>
        <fullName evidence="1">Uncharacterized protein</fullName>
    </submittedName>
</protein>
<dbReference type="Proteomes" id="UP000381093">
    <property type="component" value="Unassembled WGS sequence"/>
</dbReference>
<evidence type="ECO:0000313" key="1">
    <source>
        <dbReference type="EMBL" id="VVN74285.1"/>
    </source>
</evidence>
<dbReference type="EMBL" id="CABVHW010000001">
    <property type="protein sequence ID" value="VVN74285.1"/>
    <property type="molecule type" value="Genomic_DNA"/>
</dbReference>
<evidence type="ECO:0000313" key="2">
    <source>
        <dbReference type="Proteomes" id="UP000381093"/>
    </source>
</evidence>
<proteinExistence type="predicted"/>
<organism evidence="1 2">
    <name type="scientific">Pseudomonas fluorescens</name>
    <dbReference type="NCBI Taxonomy" id="294"/>
    <lineage>
        <taxon>Bacteria</taxon>
        <taxon>Pseudomonadati</taxon>
        <taxon>Pseudomonadota</taxon>
        <taxon>Gammaproteobacteria</taxon>
        <taxon>Pseudomonadales</taxon>
        <taxon>Pseudomonadaceae</taxon>
        <taxon>Pseudomonas</taxon>
    </lineage>
</organism>
<name>A0A5E7A838_PSEFL</name>
<gene>
    <name evidence="1" type="ORF">PS710_00640</name>
</gene>
<sequence>MRDPGKSRFLQTAEVLIGGHRIGLVIVDEFFEIPDTFDVCLGDHEPMDVVQFAMPGLVCEPKDPRILRAKPWLRQKKGRGAQR</sequence>
<accession>A0A5E7A838</accession>
<dbReference type="RefSeq" id="WP_150763137.1">
    <property type="nucleotide sequence ID" value="NZ_CABVHW010000001.1"/>
</dbReference>